<evidence type="ECO:0000313" key="2">
    <source>
        <dbReference type="EMBL" id="APS42193.1"/>
    </source>
</evidence>
<dbReference type="STRING" id="1631871.FOL01_1334"/>
<dbReference type="SUPFAM" id="SSF159006">
    <property type="entry name" value="YopX-like"/>
    <property type="match status" value="1"/>
</dbReference>
<keyword evidence="3" id="KW-1185">Reference proteome</keyword>
<dbReference type="EMBL" id="CP014332">
    <property type="protein sequence ID" value="APS42193.1"/>
    <property type="molecule type" value="Genomic_DNA"/>
</dbReference>
<name>A0A1L6RCD8_9LACO</name>
<accession>A0A1L6RCD8</accession>
<gene>
    <name evidence="2" type="ORF">FOL01_1334</name>
</gene>
<dbReference type="NCBIfam" id="TIGR01671">
    <property type="entry name" value="phage_TIGR01671"/>
    <property type="match status" value="1"/>
</dbReference>
<reference evidence="2 3" key="1">
    <citation type="submission" date="2016-02" db="EMBL/GenBank/DDBJ databases">
        <title>Complete Genome Sequence of Weissella jogaejeotgali FOL01.</title>
        <authorList>
            <person name="Lee J.-H."/>
            <person name="Ku H.-J."/>
        </authorList>
    </citation>
    <scope>NUCLEOTIDE SEQUENCE [LARGE SCALE GENOMIC DNA]</scope>
    <source>
        <strain evidence="2 3">FOL01</strain>
    </source>
</reference>
<evidence type="ECO:0000259" key="1">
    <source>
        <dbReference type="Pfam" id="PF09643"/>
    </source>
</evidence>
<dbReference type="AlphaFoldDB" id="A0A1L6RCD8"/>
<dbReference type="KEGG" id="wjo:FOL01_1334"/>
<dbReference type="InterPro" id="IPR023385">
    <property type="entry name" value="YopX-like_C"/>
</dbReference>
<dbReference type="InterPro" id="IPR010024">
    <property type="entry name" value="CHP16711"/>
</dbReference>
<feature type="domain" description="YopX protein" evidence="1">
    <location>
        <begin position="5"/>
        <end position="117"/>
    </location>
</feature>
<dbReference type="RefSeq" id="WP_075269951.1">
    <property type="nucleotide sequence ID" value="NZ_CP014332.1"/>
</dbReference>
<protein>
    <recommendedName>
        <fullName evidence="1">YopX protein domain-containing protein</fullName>
    </recommendedName>
</protein>
<organism evidence="2 3">
    <name type="scientific">Weissella jogaejeotgali</name>
    <dbReference type="NCBI Taxonomy" id="1631871"/>
    <lineage>
        <taxon>Bacteria</taxon>
        <taxon>Bacillati</taxon>
        <taxon>Bacillota</taxon>
        <taxon>Bacilli</taxon>
        <taxon>Lactobacillales</taxon>
        <taxon>Lactobacillaceae</taxon>
        <taxon>Weissella</taxon>
    </lineage>
</organism>
<dbReference type="Proteomes" id="UP000185473">
    <property type="component" value="Chromosome"/>
</dbReference>
<proteinExistence type="predicted"/>
<dbReference type="Gene3D" id="2.30.30.290">
    <property type="entry name" value="YopX-like domains"/>
    <property type="match status" value="1"/>
</dbReference>
<sequence length="120" mass="13960">MREIKFRVWDNETNKFWHEGRNLALVSLVPDNLINDDSTVLEQYTGLKDKNGVQIYEGDILQHKASKFINFTVLFKYGCYYAHDTSEIMSDELLGSLNFDNEMTVIGNIHENPELLEVEE</sequence>
<dbReference type="OrthoDB" id="1809393at2"/>
<dbReference type="Pfam" id="PF09643">
    <property type="entry name" value="YopX"/>
    <property type="match status" value="1"/>
</dbReference>
<dbReference type="InterPro" id="IPR019096">
    <property type="entry name" value="YopX_protein"/>
</dbReference>
<evidence type="ECO:0000313" key="3">
    <source>
        <dbReference type="Proteomes" id="UP000185473"/>
    </source>
</evidence>